<proteinExistence type="predicted"/>
<accession>A0A8J5RZU5</accession>
<reference evidence="1" key="2">
    <citation type="submission" date="2021-02" db="EMBL/GenBank/DDBJ databases">
        <authorList>
            <person name="Kimball J.A."/>
            <person name="Haas M.W."/>
            <person name="Macchietto M."/>
            <person name="Kono T."/>
            <person name="Duquette J."/>
            <person name="Shao M."/>
        </authorList>
    </citation>
    <scope>NUCLEOTIDE SEQUENCE</scope>
    <source>
        <tissue evidence="1">Fresh leaf tissue</tissue>
    </source>
</reference>
<keyword evidence="2" id="KW-1185">Reference proteome</keyword>
<reference evidence="1" key="1">
    <citation type="journal article" date="2021" name="bioRxiv">
        <title>Whole Genome Assembly and Annotation of Northern Wild Rice, Zizania palustris L., Supports a Whole Genome Duplication in the Zizania Genus.</title>
        <authorList>
            <person name="Haas M."/>
            <person name="Kono T."/>
            <person name="Macchietto M."/>
            <person name="Millas R."/>
            <person name="McGilp L."/>
            <person name="Shao M."/>
            <person name="Duquette J."/>
            <person name="Hirsch C.N."/>
            <person name="Kimball J."/>
        </authorList>
    </citation>
    <scope>NUCLEOTIDE SEQUENCE</scope>
    <source>
        <tissue evidence="1">Fresh leaf tissue</tissue>
    </source>
</reference>
<gene>
    <name evidence="1" type="ORF">GUJ93_ZPchr0002g26606</name>
</gene>
<sequence length="73" mass="7399">MAAACSPPSCASAFSFVLALLSPVSRSLFLAVVSAFSFSSGGGSNLPNSTTGGLRCQLPLRLYVVELDMAQAG</sequence>
<name>A0A8J5RZU5_ZIZPA</name>
<protein>
    <submittedName>
        <fullName evidence="1">Uncharacterized protein</fullName>
    </submittedName>
</protein>
<dbReference type="Proteomes" id="UP000729402">
    <property type="component" value="Unassembled WGS sequence"/>
</dbReference>
<dbReference type="EMBL" id="JAAALK010000287">
    <property type="protein sequence ID" value="KAG8056887.1"/>
    <property type="molecule type" value="Genomic_DNA"/>
</dbReference>
<dbReference type="AlphaFoldDB" id="A0A8J5RZU5"/>
<organism evidence="1 2">
    <name type="scientific">Zizania palustris</name>
    <name type="common">Northern wild rice</name>
    <dbReference type="NCBI Taxonomy" id="103762"/>
    <lineage>
        <taxon>Eukaryota</taxon>
        <taxon>Viridiplantae</taxon>
        <taxon>Streptophyta</taxon>
        <taxon>Embryophyta</taxon>
        <taxon>Tracheophyta</taxon>
        <taxon>Spermatophyta</taxon>
        <taxon>Magnoliopsida</taxon>
        <taxon>Liliopsida</taxon>
        <taxon>Poales</taxon>
        <taxon>Poaceae</taxon>
        <taxon>BOP clade</taxon>
        <taxon>Oryzoideae</taxon>
        <taxon>Oryzeae</taxon>
        <taxon>Zizaniinae</taxon>
        <taxon>Zizania</taxon>
    </lineage>
</organism>
<evidence type="ECO:0000313" key="2">
    <source>
        <dbReference type="Proteomes" id="UP000729402"/>
    </source>
</evidence>
<evidence type="ECO:0000313" key="1">
    <source>
        <dbReference type="EMBL" id="KAG8056887.1"/>
    </source>
</evidence>
<comment type="caution">
    <text evidence="1">The sequence shown here is derived from an EMBL/GenBank/DDBJ whole genome shotgun (WGS) entry which is preliminary data.</text>
</comment>